<dbReference type="Proteomes" id="UP000247437">
    <property type="component" value="Unassembled WGS sequence"/>
</dbReference>
<evidence type="ECO:0000313" key="1">
    <source>
        <dbReference type="EMBL" id="PYY72489.1"/>
    </source>
</evidence>
<dbReference type="EMBL" id="PDLL01000003">
    <property type="protein sequence ID" value="PYY72489.1"/>
    <property type="molecule type" value="Genomic_DNA"/>
</dbReference>
<proteinExistence type="predicted"/>
<accession>A0A2W0EVX1</accession>
<protein>
    <submittedName>
        <fullName evidence="1">Uncharacterized protein</fullName>
    </submittedName>
</protein>
<organism evidence="1 2">
    <name type="scientific">Pseudomonas jessenii</name>
    <dbReference type="NCBI Taxonomy" id="77298"/>
    <lineage>
        <taxon>Bacteria</taxon>
        <taxon>Pseudomonadati</taxon>
        <taxon>Pseudomonadota</taxon>
        <taxon>Gammaproteobacteria</taxon>
        <taxon>Pseudomonadales</taxon>
        <taxon>Pseudomonadaceae</taxon>
        <taxon>Pseudomonas</taxon>
    </lineage>
</organism>
<evidence type="ECO:0000313" key="2">
    <source>
        <dbReference type="Proteomes" id="UP000247437"/>
    </source>
</evidence>
<name>A0A2W0EVX1_PSEJE</name>
<gene>
    <name evidence="1" type="ORF">CRX42_00660</name>
</gene>
<comment type="caution">
    <text evidence="1">The sequence shown here is derived from an EMBL/GenBank/DDBJ whole genome shotgun (WGS) entry which is preliminary data.</text>
</comment>
<dbReference type="OrthoDB" id="9777694at2"/>
<reference evidence="1 2" key="1">
    <citation type="journal article" date="2018" name="Appl. Microbiol. Biotechnol.">
        <title>Characterization of the caprolactam degradation pathway in Pseudomonas jessenii using mass spectrometry-based proteomics.</title>
        <authorList>
            <person name="Otzen M."/>
            <person name="Palacio C."/>
            <person name="Janssen D.B."/>
        </authorList>
    </citation>
    <scope>NUCLEOTIDE SEQUENCE [LARGE SCALE GENOMIC DNA]</scope>
    <source>
        <strain evidence="1 2">GO3</strain>
    </source>
</reference>
<dbReference type="AlphaFoldDB" id="A0A2W0EVX1"/>
<sequence length="85" mass="9844">MYKFVSFTIVELFEKVWKTPMVKLAHDIDISDVALAKACRKAGIPLSRRSAQLTLSEAMAFQYRFQCQRATPPSNRQWKSSFSRK</sequence>